<name>A0A6A6SD67_9PLEO</name>
<dbReference type="EMBL" id="MU006778">
    <property type="protein sequence ID" value="KAF2644811.1"/>
    <property type="molecule type" value="Genomic_DNA"/>
</dbReference>
<proteinExistence type="predicted"/>
<reference evidence="2" key="1">
    <citation type="journal article" date="2020" name="Stud. Mycol.">
        <title>101 Dothideomycetes genomes: a test case for predicting lifestyles and emergence of pathogens.</title>
        <authorList>
            <person name="Haridas S."/>
            <person name="Albert R."/>
            <person name="Binder M."/>
            <person name="Bloem J."/>
            <person name="Labutti K."/>
            <person name="Salamov A."/>
            <person name="Andreopoulos B."/>
            <person name="Baker S."/>
            <person name="Barry K."/>
            <person name="Bills G."/>
            <person name="Bluhm B."/>
            <person name="Cannon C."/>
            <person name="Castanera R."/>
            <person name="Culley D."/>
            <person name="Daum C."/>
            <person name="Ezra D."/>
            <person name="Gonzalez J."/>
            <person name="Henrissat B."/>
            <person name="Kuo A."/>
            <person name="Liang C."/>
            <person name="Lipzen A."/>
            <person name="Lutzoni F."/>
            <person name="Magnuson J."/>
            <person name="Mondo S."/>
            <person name="Nolan M."/>
            <person name="Ohm R."/>
            <person name="Pangilinan J."/>
            <person name="Park H.-J."/>
            <person name="Ramirez L."/>
            <person name="Alfaro M."/>
            <person name="Sun H."/>
            <person name="Tritt A."/>
            <person name="Yoshinaga Y."/>
            <person name="Zwiers L.-H."/>
            <person name="Turgeon B."/>
            <person name="Goodwin S."/>
            <person name="Spatafora J."/>
            <person name="Crous P."/>
            <person name="Grigoriev I."/>
        </authorList>
    </citation>
    <scope>NUCLEOTIDE SEQUENCE</scope>
    <source>
        <strain evidence="2">CBS 473.64</strain>
    </source>
</reference>
<gene>
    <name evidence="2" type="ORF">P280DRAFT_514276</name>
</gene>
<keyword evidence="3" id="KW-1185">Reference proteome</keyword>
<feature type="compositionally biased region" description="Acidic residues" evidence="1">
    <location>
        <begin position="180"/>
        <end position="201"/>
    </location>
</feature>
<evidence type="ECO:0000256" key="1">
    <source>
        <dbReference type="SAM" id="MobiDB-lite"/>
    </source>
</evidence>
<organism evidence="2 3">
    <name type="scientific">Massarina eburnea CBS 473.64</name>
    <dbReference type="NCBI Taxonomy" id="1395130"/>
    <lineage>
        <taxon>Eukaryota</taxon>
        <taxon>Fungi</taxon>
        <taxon>Dikarya</taxon>
        <taxon>Ascomycota</taxon>
        <taxon>Pezizomycotina</taxon>
        <taxon>Dothideomycetes</taxon>
        <taxon>Pleosporomycetidae</taxon>
        <taxon>Pleosporales</taxon>
        <taxon>Massarineae</taxon>
        <taxon>Massarinaceae</taxon>
        <taxon>Massarina</taxon>
    </lineage>
</organism>
<evidence type="ECO:0000313" key="2">
    <source>
        <dbReference type="EMBL" id="KAF2644811.1"/>
    </source>
</evidence>
<protein>
    <submittedName>
        <fullName evidence="2">Uncharacterized protein</fullName>
    </submittedName>
</protein>
<dbReference type="AlphaFoldDB" id="A0A6A6SD67"/>
<feature type="region of interest" description="Disordered" evidence="1">
    <location>
        <begin position="179"/>
        <end position="210"/>
    </location>
</feature>
<evidence type="ECO:0000313" key="3">
    <source>
        <dbReference type="Proteomes" id="UP000799753"/>
    </source>
</evidence>
<accession>A0A6A6SD67</accession>
<dbReference type="Proteomes" id="UP000799753">
    <property type="component" value="Unassembled WGS sequence"/>
</dbReference>
<sequence length="223" mass="26017">MPSATLPTNEPCHVLFSMKNMSMENLFELSDLLYPSATDKDVLEFRLNACFEDTESIPVEHKFAELLYYRKGTILASQGSYNELTKLQAIHEVLARGISRRENVLMQNQFTLLIWLQGHDLKVRMENGEVQEHRASSFMDMYRRHVQSELAYQQANTSAEEHRDSGYETGHICEIHDADVEMTESEDEEEDDDDDDDDEEEGDHRLVISHWEPTLGRYQKYNY</sequence>